<feature type="signal peptide" evidence="2">
    <location>
        <begin position="1"/>
        <end position="22"/>
    </location>
</feature>
<dbReference type="InterPro" id="IPR050904">
    <property type="entry name" value="Adhesion/Biosynth-related"/>
</dbReference>
<keyword evidence="5" id="KW-1185">Reference proteome</keyword>
<feature type="domain" description="FAS1" evidence="3">
    <location>
        <begin position="68"/>
        <end position="200"/>
    </location>
</feature>
<evidence type="ECO:0000256" key="2">
    <source>
        <dbReference type="SAM" id="SignalP"/>
    </source>
</evidence>
<feature type="chain" id="PRO_5046834201" evidence="2">
    <location>
        <begin position="23"/>
        <end position="240"/>
    </location>
</feature>
<proteinExistence type="predicted"/>
<dbReference type="SMART" id="SM00554">
    <property type="entry name" value="FAS1"/>
    <property type="match status" value="1"/>
</dbReference>
<dbReference type="Gene3D" id="2.30.180.10">
    <property type="entry name" value="FAS1 domain"/>
    <property type="match status" value="1"/>
</dbReference>
<dbReference type="PANTHER" id="PTHR10900:SF77">
    <property type="entry name" value="FI19380P1"/>
    <property type="match status" value="1"/>
</dbReference>
<gene>
    <name evidence="4" type="ORF">OCL97_13525</name>
</gene>
<dbReference type="SUPFAM" id="SSF82153">
    <property type="entry name" value="FAS1 domain"/>
    <property type="match status" value="1"/>
</dbReference>
<protein>
    <submittedName>
        <fullName evidence="4">Fasciclin domain-containing protein</fullName>
    </submittedName>
</protein>
<reference evidence="4 5" key="1">
    <citation type="submission" date="2022-09" db="EMBL/GenBank/DDBJ databases">
        <title>New species of Phenylobacterium.</title>
        <authorList>
            <person name="Mieszkin S."/>
        </authorList>
    </citation>
    <scope>NUCLEOTIDE SEQUENCE [LARGE SCALE GENOMIC DNA]</scope>
    <source>
        <strain evidence="4 5">HK31-G</strain>
    </source>
</reference>
<sequence>MYLNRILTTTAALALMASAAQAQTATKPAKAPAAAVSTAKSTAAPAAAPPAGATAETAAAGSAQVVAAGDIVATAKASGQFTTFLKAAEATNLTSLLRDNKNLTVFAPTDAAFAALPAGELDKLMLPENKAQLQKVLIYHVINAKVPASEFKGATRKAATVAGPSVELAGGATLKVNDAEIVQADVRATNGIIHVVDKVLMPPGAMAAVNSAVSASATTTAPPTREPSTLPATQVMPKTK</sequence>
<dbReference type="Proteomes" id="UP001598130">
    <property type="component" value="Unassembled WGS sequence"/>
</dbReference>
<dbReference type="InterPro" id="IPR036378">
    <property type="entry name" value="FAS1_dom_sf"/>
</dbReference>
<keyword evidence="2" id="KW-0732">Signal</keyword>
<organism evidence="4 5">
    <name type="scientific">Phenylobacterium ferrooxidans</name>
    <dbReference type="NCBI Taxonomy" id="2982689"/>
    <lineage>
        <taxon>Bacteria</taxon>
        <taxon>Pseudomonadati</taxon>
        <taxon>Pseudomonadota</taxon>
        <taxon>Alphaproteobacteria</taxon>
        <taxon>Caulobacterales</taxon>
        <taxon>Caulobacteraceae</taxon>
        <taxon>Phenylobacterium</taxon>
    </lineage>
</organism>
<dbReference type="PROSITE" id="PS50213">
    <property type="entry name" value="FAS1"/>
    <property type="match status" value="1"/>
</dbReference>
<evidence type="ECO:0000313" key="4">
    <source>
        <dbReference type="EMBL" id="MFD3264977.1"/>
    </source>
</evidence>
<name>A0ABW6CPH8_9CAUL</name>
<dbReference type="InterPro" id="IPR000782">
    <property type="entry name" value="FAS1_domain"/>
</dbReference>
<feature type="region of interest" description="Disordered" evidence="1">
    <location>
        <begin position="217"/>
        <end position="240"/>
    </location>
</feature>
<evidence type="ECO:0000313" key="5">
    <source>
        <dbReference type="Proteomes" id="UP001598130"/>
    </source>
</evidence>
<dbReference type="PANTHER" id="PTHR10900">
    <property type="entry name" value="PERIOSTIN-RELATED"/>
    <property type="match status" value="1"/>
</dbReference>
<evidence type="ECO:0000259" key="3">
    <source>
        <dbReference type="PROSITE" id="PS50213"/>
    </source>
</evidence>
<dbReference type="EMBL" id="JAOTJD010000025">
    <property type="protein sequence ID" value="MFD3264977.1"/>
    <property type="molecule type" value="Genomic_DNA"/>
</dbReference>
<dbReference type="Pfam" id="PF02469">
    <property type="entry name" value="Fasciclin"/>
    <property type="match status" value="1"/>
</dbReference>
<comment type="caution">
    <text evidence="4">The sequence shown here is derived from an EMBL/GenBank/DDBJ whole genome shotgun (WGS) entry which is preliminary data.</text>
</comment>
<accession>A0ABW6CPH8</accession>
<dbReference type="RefSeq" id="WP_377370501.1">
    <property type="nucleotide sequence ID" value="NZ_JAOTJD010000025.1"/>
</dbReference>
<evidence type="ECO:0000256" key="1">
    <source>
        <dbReference type="SAM" id="MobiDB-lite"/>
    </source>
</evidence>